<comment type="caution">
    <text evidence="12">The sequence shown here is derived from an EMBL/GenBank/DDBJ whole genome shotgun (WGS) entry which is preliminary data.</text>
</comment>
<keyword evidence="8" id="KW-0411">Iron-sulfur</keyword>
<dbReference type="Proteomes" id="UP000003221">
    <property type="component" value="Unassembled WGS sequence"/>
</dbReference>
<reference evidence="12 13" key="1">
    <citation type="journal article" date="2011" name="BMC Genomics">
        <title>Genome sequencing reveals diversification of virulence factor content and possible host adaptation in distinct subpopulations of Salmonella enterica.</title>
        <authorList>
            <person name="den Bakker H.C."/>
            <person name="Moreno Switt A.I."/>
            <person name="Govoni G."/>
            <person name="Cummings C.A."/>
            <person name="Ranieri M.L."/>
            <person name="Degoricija L."/>
            <person name="Hoelzer K."/>
            <person name="Rodriguez-Rivera L.D."/>
            <person name="Brown S."/>
            <person name="Bolchacova E."/>
            <person name="Furtado M.R."/>
            <person name="Wiedmann M."/>
        </authorList>
    </citation>
    <scope>NUCLEOTIDE SEQUENCE [LARGE SCALE GENOMIC DNA]</scope>
    <source>
        <strain evidence="12 13">S5-403</strain>
    </source>
</reference>
<evidence type="ECO:0000256" key="1">
    <source>
        <dbReference type="ARBA" id="ARBA00001966"/>
    </source>
</evidence>
<keyword evidence="9" id="KW-0456">Lyase</keyword>
<dbReference type="PANTHER" id="PTHR30182:SF14">
    <property type="entry name" value="L-SERINE DEHYDRATASE 2"/>
    <property type="match status" value="1"/>
</dbReference>
<dbReference type="AlphaFoldDB" id="G5Q791"/>
<dbReference type="GO" id="GO:0003941">
    <property type="term" value="F:L-serine ammonia-lyase activity"/>
    <property type="evidence" value="ECO:0007669"/>
    <property type="project" value="UniProtKB-EC"/>
</dbReference>
<evidence type="ECO:0000256" key="2">
    <source>
        <dbReference type="ARBA" id="ARBA00008636"/>
    </source>
</evidence>
<protein>
    <recommendedName>
        <fullName evidence="3">L-serine ammonia-lyase</fullName>
        <ecNumber evidence="3">4.3.1.17</ecNumber>
    </recommendedName>
</protein>
<evidence type="ECO:0000256" key="7">
    <source>
        <dbReference type="ARBA" id="ARBA00023004"/>
    </source>
</evidence>
<name>G5Q791_SALMO</name>
<dbReference type="SUPFAM" id="SSF143548">
    <property type="entry name" value="Serine metabolism enzymes domain"/>
    <property type="match status" value="1"/>
</dbReference>
<evidence type="ECO:0000256" key="3">
    <source>
        <dbReference type="ARBA" id="ARBA00012093"/>
    </source>
</evidence>
<evidence type="ECO:0000256" key="10">
    <source>
        <dbReference type="ARBA" id="ARBA00049406"/>
    </source>
</evidence>
<comment type="catalytic activity">
    <reaction evidence="10">
        <text>L-serine = pyruvate + NH4(+)</text>
        <dbReference type="Rhea" id="RHEA:19169"/>
        <dbReference type="ChEBI" id="CHEBI:15361"/>
        <dbReference type="ChEBI" id="CHEBI:28938"/>
        <dbReference type="ChEBI" id="CHEBI:33384"/>
        <dbReference type="EC" id="4.3.1.17"/>
    </reaction>
</comment>
<dbReference type="InterPro" id="IPR051318">
    <property type="entry name" value="Fe-S_L-Ser"/>
</dbReference>
<keyword evidence="4" id="KW-0312">Gluconeogenesis</keyword>
<keyword evidence="6" id="KW-0479">Metal-binding</keyword>
<keyword evidence="5" id="KW-0004">4Fe-4S</keyword>
<evidence type="ECO:0000256" key="4">
    <source>
        <dbReference type="ARBA" id="ARBA00022432"/>
    </source>
</evidence>
<gene>
    <name evidence="12" type="ORF">LTSEMON_4172</name>
</gene>
<dbReference type="PANTHER" id="PTHR30182">
    <property type="entry name" value="L-SERINE DEHYDRATASE"/>
    <property type="match status" value="1"/>
</dbReference>
<feature type="domain" description="Serine dehydratase beta chain" evidence="11">
    <location>
        <begin position="3"/>
        <end position="43"/>
    </location>
</feature>
<dbReference type="GO" id="GO:0006094">
    <property type="term" value="P:gluconeogenesis"/>
    <property type="evidence" value="ECO:0007669"/>
    <property type="project" value="UniProtKB-KW"/>
</dbReference>
<keyword evidence="7" id="KW-0408">Iron</keyword>
<dbReference type="EMBL" id="AFCS01000959">
    <property type="protein sequence ID" value="EHC75558.1"/>
    <property type="molecule type" value="Genomic_DNA"/>
</dbReference>
<comment type="similarity">
    <text evidence="2">Belongs to the iron-sulfur dependent L-serine dehydratase family.</text>
</comment>
<evidence type="ECO:0000313" key="13">
    <source>
        <dbReference type="Proteomes" id="UP000003221"/>
    </source>
</evidence>
<evidence type="ECO:0000256" key="8">
    <source>
        <dbReference type="ARBA" id="ARBA00023014"/>
    </source>
</evidence>
<dbReference type="InterPro" id="IPR029009">
    <property type="entry name" value="ASB_dom_sf"/>
</dbReference>
<dbReference type="Gene3D" id="3.30.1330.90">
    <property type="entry name" value="D-3-phosphoglycerate dehydrogenase, domain 3"/>
    <property type="match status" value="1"/>
</dbReference>
<evidence type="ECO:0000313" key="12">
    <source>
        <dbReference type="EMBL" id="EHC75558.1"/>
    </source>
</evidence>
<evidence type="ECO:0000256" key="5">
    <source>
        <dbReference type="ARBA" id="ARBA00022485"/>
    </source>
</evidence>
<dbReference type="Pfam" id="PF03315">
    <property type="entry name" value="SDH_beta"/>
    <property type="match status" value="1"/>
</dbReference>
<accession>G5Q791</accession>
<dbReference type="GO" id="GO:0051539">
    <property type="term" value="F:4 iron, 4 sulfur cluster binding"/>
    <property type="evidence" value="ECO:0007669"/>
    <property type="project" value="UniProtKB-KW"/>
</dbReference>
<comment type="cofactor">
    <cofactor evidence="1">
        <name>[4Fe-4S] cluster</name>
        <dbReference type="ChEBI" id="CHEBI:49883"/>
    </cofactor>
</comment>
<dbReference type="EC" id="4.3.1.17" evidence="3"/>
<evidence type="ECO:0000259" key="11">
    <source>
        <dbReference type="Pfam" id="PF03315"/>
    </source>
</evidence>
<sequence length="138" mass="15492">MNFHADNLSLHENGMRITALAGDKVLYSQTYYSIGGGFIVDEEHFGLTNSEPVNVPYPYKTAADLQRHCQETGLSLSGLMMQNELALHSKEALEQHFARVWEVMRSGIERGITTEGVLPGKLRVPRRAARRRCVGCWS</sequence>
<proteinExistence type="inferred from homology"/>
<evidence type="ECO:0000256" key="9">
    <source>
        <dbReference type="ARBA" id="ARBA00023239"/>
    </source>
</evidence>
<evidence type="ECO:0000256" key="6">
    <source>
        <dbReference type="ARBA" id="ARBA00022723"/>
    </source>
</evidence>
<dbReference type="GO" id="GO:0046872">
    <property type="term" value="F:metal ion binding"/>
    <property type="evidence" value="ECO:0007669"/>
    <property type="project" value="UniProtKB-KW"/>
</dbReference>
<dbReference type="InterPro" id="IPR005131">
    <property type="entry name" value="Ser_deHydtase_bsu"/>
</dbReference>
<feature type="non-terminal residue" evidence="12">
    <location>
        <position position="138"/>
    </location>
</feature>
<organism evidence="12 13">
    <name type="scientific">Salmonella enterica subsp. enterica serovar Montevideo str. S5-403</name>
    <dbReference type="NCBI Taxonomy" id="913242"/>
    <lineage>
        <taxon>Bacteria</taxon>
        <taxon>Pseudomonadati</taxon>
        <taxon>Pseudomonadota</taxon>
        <taxon>Gammaproteobacteria</taxon>
        <taxon>Enterobacterales</taxon>
        <taxon>Enterobacteriaceae</taxon>
        <taxon>Salmonella</taxon>
    </lineage>
</organism>